<gene>
    <name evidence="7" type="ORF">AARAC_004511</name>
</gene>
<feature type="transmembrane region" description="Helical" evidence="6">
    <location>
        <begin position="212"/>
        <end position="231"/>
    </location>
</feature>
<evidence type="ECO:0000256" key="6">
    <source>
        <dbReference type="SAM" id="Phobius"/>
    </source>
</evidence>
<feature type="transmembrane region" description="Helical" evidence="6">
    <location>
        <begin position="243"/>
        <end position="262"/>
    </location>
</feature>
<feature type="compositionally biased region" description="Polar residues" evidence="5">
    <location>
        <begin position="415"/>
        <end position="427"/>
    </location>
</feature>
<feature type="compositionally biased region" description="Polar residues" evidence="5">
    <location>
        <begin position="353"/>
        <end position="376"/>
    </location>
</feature>
<evidence type="ECO:0000256" key="4">
    <source>
        <dbReference type="ARBA" id="ARBA00023136"/>
    </source>
</evidence>
<accession>A0A2G7G5W2</accession>
<dbReference type="GO" id="GO:0012505">
    <property type="term" value="C:endomembrane system"/>
    <property type="evidence" value="ECO:0007669"/>
    <property type="project" value="UniProtKB-SubCell"/>
</dbReference>
<dbReference type="AlphaFoldDB" id="A0A2G7G5W2"/>
<sequence>MWDAKLALSLLSLSRNRLIPLLNCSCSRYYRSFFDVTMPRLIRRQPLTERIKSYLNPLDFLLWLSEEIDANDWDQFEKDWALPLGVALNVVFLIARANTQPSGGRALDDVFGEDGGTPWLSWFASFVVHLLACFTGLNSFYTFYRKRHYRMFEASIDRAPATPSAHRVRVDSTPASPLRYFANAISGSARSRAHPDAQRDVWELAVWDPLPICLRLFCLFSPGHVLVYWLFLPTQLSDPRPSVTIVTTIFLTTLLSVQMTFLSSSFKQQAKDSTLVHKEVLKEYDTKYVHPRTQPLMRDVGTQFSDADVTQSGSKSKSNKVDTYTPTFIVHRGFKTSPNPNYLKHVDPDGISSGRQSLAGTPSGPSQYQGSLQTPSHLRDTSPIVRGPISSIRQPQFRQTPTATGDGGSLGIYSHANSPLRKSSSTNFDRRLQSTGDFFYRERGASPMKKPSSPLKRSNVPGDASPIASGSRRSHLDLRRQTGRF</sequence>
<dbReference type="PANTHER" id="PTHR28293:SF1">
    <property type="entry name" value="NUCLEAR RIM PROTEIN 1"/>
    <property type="match status" value="1"/>
</dbReference>
<dbReference type="PANTHER" id="PTHR28293">
    <property type="entry name" value="NUCLEAR RIM PROTEIN 1"/>
    <property type="match status" value="1"/>
</dbReference>
<feature type="compositionally biased region" description="Basic and acidic residues" evidence="5">
    <location>
        <begin position="474"/>
        <end position="485"/>
    </location>
</feature>
<keyword evidence="8" id="KW-1185">Reference proteome</keyword>
<organism evidence="7 8">
    <name type="scientific">Aspergillus arachidicola</name>
    <dbReference type="NCBI Taxonomy" id="656916"/>
    <lineage>
        <taxon>Eukaryota</taxon>
        <taxon>Fungi</taxon>
        <taxon>Dikarya</taxon>
        <taxon>Ascomycota</taxon>
        <taxon>Pezizomycotina</taxon>
        <taxon>Eurotiomycetes</taxon>
        <taxon>Eurotiomycetidae</taxon>
        <taxon>Eurotiales</taxon>
        <taxon>Aspergillaceae</taxon>
        <taxon>Aspergillus</taxon>
        <taxon>Aspergillus subgen. Circumdati</taxon>
    </lineage>
</organism>
<evidence type="ECO:0000256" key="3">
    <source>
        <dbReference type="ARBA" id="ARBA00022989"/>
    </source>
</evidence>
<evidence type="ECO:0008006" key="9">
    <source>
        <dbReference type="Google" id="ProtNLM"/>
    </source>
</evidence>
<dbReference type="GO" id="GO:0007096">
    <property type="term" value="P:regulation of exit from mitosis"/>
    <property type="evidence" value="ECO:0007669"/>
    <property type="project" value="TreeGrafter"/>
</dbReference>
<feature type="region of interest" description="Disordered" evidence="5">
    <location>
        <begin position="441"/>
        <end position="485"/>
    </location>
</feature>
<evidence type="ECO:0000256" key="5">
    <source>
        <dbReference type="SAM" id="MobiDB-lite"/>
    </source>
</evidence>
<dbReference type="STRING" id="656916.A0A2G7G5W2"/>
<dbReference type="GO" id="GO:0043007">
    <property type="term" value="P:maintenance of rDNA"/>
    <property type="evidence" value="ECO:0007669"/>
    <property type="project" value="TreeGrafter"/>
</dbReference>
<comment type="caution">
    <text evidence="7">The sequence shown here is derived from an EMBL/GenBank/DDBJ whole genome shotgun (WGS) entry which is preliminary data.</text>
</comment>
<feature type="transmembrane region" description="Helical" evidence="6">
    <location>
        <begin position="80"/>
        <end position="99"/>
    </location>
</feature>
<protein>
    <recommendedName>
        <fullName evidence="9">Meiotically up-regulated gene 154 protein</fullName>
    </recommendedName>
</protein>
<keyword evidence="3 6" id="KW-1133">Transmembrane helix</keyword>
<feature type="transmembrane region" description="Helical" evidence="6">
    <location>
        <begin position="119"/>
        <end position="141"/>
    </location>
</feature>
<comment type="subcellular location">
    <subcellularLocation>
        <location evidence="1">Endomembrane system</location>
        <topology evidence="1">Multi-pass membrane protein</topology>
    </subcellularLocation>
</comment>
<feature type="region of interest" description="Disordered" evidence="5">
    <location>
        <begin position="339"/>
        <end position="427"/>
    </location>
</feature>
<feature type="compositionally biased region" description="Polar residues" evidence="5">
    <location>
        <begin position="391"/>
        <end position="403"/>
    </location>
</feature>
<reference evidence="7 8" key="1">
    <citation type="submission" date="2017-05" db="EMBL/GenBank/DDBJ databases">
        <title>Genome sequence for an aflatoxigenic pathogen of Argentinian peanut, Aspergillus arachidicola.</title>
        <authorList>
            <person name="Moore G."/>
            <person name="Beltz S.B."/>
            <person name="Mack B.M."/>
        </authorList>
    </citation>
    <scope>NUCLEOTIDE SEQUENCE [LARGE SCALE GENOMIC DNA]</scope>
    <source>
        <strain evidence="7 8">CBS 117610</strain>
    </source>
</reference>
<name>A0A2G7G5W2_9EURO</name>
<evidence type="ECO:0000313" key="8">
    <source>
        <dbReference type="Proteomes" id="UP000231358"/>
    </source>
</evidence>
<evidence type="ECO:0000313" key="7">
    <source>
        <dbReference type="EMBL" id="PIG87985.1"/>
    </source>
</evidence>
<keyword evidence="2 6" id="KW-0812">Transmembrane</keyword>
<evidence type="ECO:0000256" key="2">
    <source>
        <dbReference type="ARBA" id="ARBA00022692"/>
    </source>
</evidence>
<keyword evidence="4 6" id="KW-0472">Membrane</keyword>
<dbReference type="InterPro" id="IPR018819">
    <property type="entry name" value="Nur1/Mug154"/>
</dbReference>
<evidence type="ECO:0000256" key="1">
    <source>
        <dbReference type="ARBA" id="ARBA00004127"/>
    </source>
</evidence>
<dbReference type="Pfam" id="PF10332">
    <property type="entry name" value="DUF2418"/>
    <property type="match status" value="1"/>
</dbReference>
<dbReference type="EMBL" id="NEXV01000121">
    <property type="protein sequence ID" value="PIG87985.1"/>
    <property type="molecule type" value="Genomic_DNA"/>
</dbReference>
<proteinExistence type="predicted"/>
<dbReference type="Proteomes" id="UP000231358">
    <property type="component" value="Unassembled WGS sequence"/>
</dbReference>